<sequence>MQQQEQHQQQAKQIEIGAFTVRQHNKDCYAEKAGTIVGHFRLNEFDEANVRASLIMLGMI</sequence>
<proteinExistence type="predicted"/>
<evidence type="ECO:0000313" key="1">
    <source>
        <dbReference type="EMBL" id="SED37589.1"/>
    </source>
</evidence>
<reference evidence="2" key="1">
    <citation type="submission" date="2016-10" db="EMBL/GenBank/DDBJ databases">
        <authorList>
            <person name="Varghese N."/>
            <person name="Submissions S."/>
        </authorList>
    </citation>
    <scope>NUCLEOTIDE SEQUENCE [LARGE SCALE GENOMIC DNA]</scope>
    <source>
        <strain evidence="2">DSM 9751</strain>
    </source>
</reference>
<keyword evidence="2" id="KW-1185">Reference proteome</keyword>
<dbReference type="RefSeq" id="WP_092320946.1">
    <property type="nucleotide sequence ID" value="NZ_FNTJ01000003.1"/>
</dbReference>
<accession>A0A1H5A5H7</accession>
<dbReference type="Proteomes" id="UP000198982">
    <property type="component" value="Unassembled WGS sequence"/>
</dbReference>
<protein>
    <submittedName>
        <fullName evidence="1">Uncharacterized protein</fullName>
    </submittedName>
</protein>
<name>A0A1H5A5H7_9PSED</name>
<organism evidence="1 2">
    <name type="scientific">Pseudomonas saponiphila</name>
    <dbReference type="NCBI Taxonomy" id="556534"/>
    <lineage>
        <taxon>Bacteria</taxon>
        <taxon>Pseudomonadati</taxon>
        <taxon>Pseudomonadota</taxon>
        <taxon>Gammaproteobacteria</taxon>
        <taxon>Pseudomonadales</taxon>
        <taxon>Pseudomonadaceae</taxon>
        <taxon>Pseudomonas</taxon>
    </lineage>
</organism>
<dbReference type="EMBL" id="FNTJ01000003">
    <property type="protein sequence ID" value="SED37589.1"/>
    <property type="molecule type" value="Genomic_DNA"/>
</dbReference>
<evidence type="ECO:0000313" key="2">
    <source>
        <dbReference type="Proteomes" id="UP000198982"/>
    </source>
</evidence>
<gene>
    <name evidence="1" type="ORF">SAMN05216178_6995</name>
</gene>
<dbReference type="AlphaFoldDB" id="A0A1H5A5H7"/>